<feature type="domain" description="DUF4440" evidence="1">
    <location>
        <begin position="6"/>
        <end position="123"/>
    </location>
</feature>
<comment type="caution">
    <text evidence="2">The sequence shown here is derived from an EMBL/GenBank/DDBJ whole genome shotgun (WGS) entry which is preliminary data.</text>
</comment>
<dbReference type="NCBIfam" id="TIGR02246">
    <property type="entry name" value="SgcJ/EcaC family oxidoreductase"/>
    <property type="match status" value="1"/>
</dbReference>
<dbReference type="RefSeq" id="WP_344549316.1">
    <property type="nucleotide sequence ID" value="NZ_BAAATD010000028.1"/>
</dbReference>
<evidence type="ECO:0000259" key="1">
    <source>
        <dbReference type="Pfam" id="PF14534"/>
    </source>
</evidence>
<sequence length="135" mass="14468">MSDAGIAELFATMEAAWAQADAGRFARAFAPVAEFTSVRGDRLNDRAAIAAAHDRLFATIYSGTRLVLTVQKIRHCSSRLAIVHLDSQLLHLDGSPARGLGGNPGNTMHAQAVVEHGRAGWQIISFMNMVPLASK</sequence>
<dbReference type="Gene3D" id="3.10.450.50">
    <property type="match status" value="1"/>
</dbReference>
<reference evidence="3" key="1">
    <citation type="journal article" date="2019" name="Int. J. Syst. Evol. Microbiol.">
        <title>The Global Catalogue of Microorganisms (GCM) 10K type strain sequencing project: providing services to taxonomists for standard genome sequencing and annotation.</title>
        <authorList>
            <consortium name="The Broad Institute Genomics Platform"/>
            <consortium name="The Broad Institute Genome Sequencing Center for Infectious Disease"/>
            <person name="Wu L."/>
            <person name="Ma J."/>
        </authorList>
    </citation>
    <scope>NUCLEOTIDE SEQUENCE [LARGE SCALE GENOMIC DNA]</scope>
    <source>
        <strain evidence="3">JCM 6833</strain>
    </source>
</reference>
<dbReference type="Pfam" id="PF14534">
    <property type="entry name" value="DUF4440"/>
    <property type="match status" value="1"/>
</dbReference>
<dbReference type="InterPro" id="IPR011944">
    <property type="entry name" value="Steroid_delta5-4_isomerase"/>
</dbReference>
<dbReference type="SUPFAM" id="SSF54427">
    <property type="entry name" value="NTF2-like"/>
    <property type="match status" value="1"/>
</dbReference>
<evidence type="ECO:0000313" key="2">
    <source>
        <dbReference type="EMBL" id="GAA2639183.1"/>
    </source>
</evidence>
<gene>
    <name evidence="2" type="ORF">GCM10010411_94150</name>
</gene>
<name>A0ABP6DDW5_9ACTN</name>
<dbReference type="Proteomes" id="UP001501509">
    <property type="component" value="Unassembled WGS sequence"/>
</dbReference>
<dbReference type="InterPro" id="IPR032710">
    <property type="entry name" value="NTF2-like_dom_sf"/>
</dbReference>
<proteinExistence type="predicted"/>
<dbReference type="InterPro" id="IPR027843">
    <property type="entry name" value="DUF4440"/>
</dbReference>
<accession>A0ABP6DDW5</accession>
<protein>
    <recommendedName>
        <fullName evidence="1">DUF4440 domain-containing protein</fullName>
    </recommendedName>
</protein>
<organism evidence="2 3">
    <name type="scientific">Actinomadura fulvescens</name>
    <dbReference type="NCBI Taxonomy" id="46160"/>
    <lineage>
        <taxon>Bacteria</taxon>
        <taxon>Bacillati</taxon>
        <taxon>Actinomycetota</taxon>
        <taxon>Actinomycetes</taxon>
        <taxon>Streptosporangiales</taxon>
        <taxon>Thermomonosporaceae</taxon>
        <taxon>Actinomadura</taxon>
    </lineage>
</organism>
<keyword evidence="3" id="KW-1185">Reference proteome</keyword>
<evidence type="ECO:0000313" key="3">
    <source>
        <dbReference type="Proteomes" id="UP001501509"/>
    </source>
</evidence>
<dbReference type="EMBL" id="BAAATD010000028">
    <property type="protein sequence ID" value="GAA2639183.1"/>
    <property type="molecule type" value="Genomic_DNA"/>
</dbReference>